<name>E9HVY8_DAPPU</name>
<organism evidence="3 4">
    <name type="scientific">Daphnia pulex</name>
    <name type="common">Water flea</name>
    <dbReference type="NCBI Taxonomy" id="6669"/>
    <lineage>
        <taxon>Eukaryota</taxon>
        <taxon>Metazoa</taxon>
        <taxon>Ecdysozoa</taxon>
        <taxon>Arthropoda</taxon>
        <taxon>Crustacea</taxon>
        <taxon>Branchiopoda</taxon>
        <taxon>Diplostraca</taxon>
        <taxon>Cladocera</taxon>
        <taxon>Anomopoda</taxon>
        <taxon>Daphniidae</taxon>
        <taxon>Daphnia</taxon>
    </lineage>
</organism>
<dbReference type="HOGENOM" id="CLU_957321_0_0_1"/>
<dbReference type="Gene3D" id="2.40.50.40">
    <property type="match status" value="1"/>
</dbReference>
<protein>
    <recommendedName>
        <fullName evidence="2">Chromo domain-containing protein</fullName>
    </recommendedName>
</protein>
<keyword evidence="4" id="KW-1185">Reference proteome</keyword>
<evidence type="ECO:0000313" key="3">
    <source>
        <dbReference type="EMBL" id="EFX64090.1"/>
    </source>
</evidence>
<dbReference type="SUPFAM" id="SSF54160">
    <property type="entry name" value="Chromo domain-like"/>
    <property type="match status" value="1"/>
</dbReference>
<evidence type="ECO:0000313" key="4">
    <source>
        <dbReference type="Proteomes" id="UP000000305"/>
    </source>
</evidence>
<gene>
    <name evidence="3" type="ORF">DAPPUDRAFT_118551</name>
</gene>
<sequence length="291" mass="33070">MSGIIRKFLDGYSKANHVPVDLIITHPFDDSSSEAEPTMETESTSTLHQNESDTWDLQLSESSDTEEADEEQMKNQLSLPAETPSDAATLVDDEIQEDVATQGSEDTQDRHEQRWCSRDDYSYDATVGITWPTLYPTRYNNAAGKLEYLLKWVNYPSNENYNLWEESQNCNCDALILQYLEKNLNPLIINLLDGPGAGEGGPLLIPNQAIVKLENPGELASGTPGFVPFTPLDMELAKSYQLFHDRNNRRDYTIYVLDDPMTQQQQQQQSTPTIIQLQQQQQQQQLHQIKL</sequence>
<accession>E9HVY8</accession>
<dbReference type="InterPro" id="IPR016197">
    <property type="entry name" value="Chromo-like_dom_sf"/>
</dbReference>
<dbReference type="PROSITE" id="PS50013">
    <property type="entry name" value="CHROMO_2"/>
    <property type="match status" value="1"/>
</dbReference>
<feature type="compositionally biased region" description="Polar residues" evidence="1">
    <location>
        <begin position="40"/>
        <end position="49"/>
    </location>
</feature>
<dbReference type="EMBL" id="GL732882">
    <property type="protein sequence ID" value="EFX64090.1"/>
    <property type="molecule type" value="Genomic_DNA"/>
</dbReference>
<feature type="domain" description="Chromo" evidence="2">
    <location>
        <begin position="129"/>
        <end position="183"/>
    </location>
</feature>
<dbReference type="KEGG" id="dpx:DAPPUDRAFT_118551"/>
<dbReference type="OrthoDB" id="1918685at2759"/>
<evidence type="ECO:0000259" key="2">
    <source>
        <dbReference type="PROSITE" id="PS50013"/>
    </source>
</evidence>
<evidence type="ECO:0000256" key="1">
    <source>
        <dbReference type="SAM" id="MobiDB-lite"/>
    </source>
</evidence>
<dbReference type="InParanoid" id="E9HVY8"/>
<proteinExistence type="predicted"/>
<reference evidence="3 4" key="1">
    <citation type="journal article" date="2011" name="Science">
        <title>The ecoresponsive genome of Daphnia pulex.</title>
        <authorList>
            <person name="Colbourne J.K."/>
            <person name="Pfrender M.E."/>
            <person name="Gilbert D."/>
            <person name="Thomas W.K."/>
            <person name="Tucker A."/>
            <person name="Oakley T.H."/>
            <person name="Tokishita S."/>
            <person name="Aerts A."/>
            <person name="Arnold G.J."/>
            <person name="Basu M.K."/>
            <person name="Bauer D.J."/>
            <person name="Caceres C.E."/>
            <person name="Carmel L."/>
            <person name="Casola C."/>
            <person name="Choi J.H."/>
            <person name="Detter J.C."/>
            <person name="Dong Q."/>
            <person name="Dusheyko S."/>
            <person name="Eads B.D."/>
            <person name="Frohlich T."/>
            <person name="Geiler-Samerotte K.A."/>
            <person name="Gerlach D."/>
            <person name="Hatcher P."/>
            <person name="Jogdeo S."/>
            <person name="Krijgsveld J."/>
            <person name="Kriventseva E.V."/>
            <person name="Kultz D."/>
            <person name="Laforsch C."/>
            <person name="Lindquist E."/>
            <person name="Lopez J."/>
            <person name="Manak J.R."/>
            <person name="Muller J."/>
            <person name="Pangilinan J."/>
            <person name="Patwardhan R.P."/>
            <person name="Pitluck S."/>
            <person name="Pritham E.J."/>
            <person name="Rechtsteiner A."/>
            <person name="Rho M."/>
            <person name="Rogozin I.B."/>
            <person name="Sakarya O."/>
            <person name="Salamov A."/>
            <person name="Schaack S."/>
            <person name="Shapiro H."/>
            <person name="Shiga Y."/>
            <person name="Skalitzky C."/>
            <person name="Smith Z."/>
            <person name="Souvorov A."/>
            <person name="Sung W."/>
            <person name="Tang Z."/>
            <person name="Tsuchiya D."/>
            <person name="Tu H."/>
            <person name="Vos H."/>
            <person name="Wang M."/>
            <person name="Wolf Y.I."/>
            <person name="Yamagata H."/>
            <person name="Yamada T."/>
            <person name="Ye Y."/>
            <person name="Shaw J.R."/>
            <person name="Andrews J."/>
            <person name="Crease T.J."/>
            <person name="Tang H."/>
            <person name="Lucas S.M."/>
            <person name="Robertson H.M."/>
            <person name="Bork P."/>
            <person name="Koonin E.V."/>
            <person name="Zdobnov E.M."/>
            <person name="Grigoriev I.V."/>
            <person name="Lynch M."/>
            <person name="Boore J.L."/>
        </authorList>
    </citation>
    <scope>NUCLEOTIDE SEQUENCE [LARGE SCALE GENOMIC DNA]</scope>
</reference>
<dbReference type="GO" id="GO:0005694">
    <property type="term" value="C:chromosome"/>
    <property type="evidence" value="ECO:0007669"/>
    <property type="project" value="UniProtKB-ARBA"/>
</dbReference>
<feature type="region of interest" description="Disordered" evidence="1">
    <location>
        <begin position="28"/>
        <end position="83"/>
    </location>
</feature>
<dbReference type="AlphaFoldDB" id="E9HVY8"/>
<dbReference type="Proteomes" id="UP000000305">
    <property type="component" value="Unassembled WGS sequence"/>
</dbReference>
<dbReference type="InterPro" id="IPR000953">
    <property type="entry name" value="Chromo/chromo_shadow_dom"/>
</dbReference>